<sequence length="80" mass="8832">MSCGIATASKVLCYLNALMALAMMKGSSEWPFKNTPSRSQSKFKRRRKLSTSNDSNGRKDINIYSGDLFEGERTDFASAG</sequence>
<evidence type="ECO:0000313" key="4">
    <source>
        <dbReference type="Proteomes" id="UP001054945"/>
    </source>
</evidence>
<keyword evidence="4" id="KW-1185">Reference proteome</keyword>
<dbReference type="EMBL" id="BPLR01018975">
    <property type="protein sequence ID" value="GIZ03587.1"/>
    <property type="molecule type" value="Genomic_DNA"/>
</dbReference>
<evidence type="ECO:0000256" key="1">
    <source>
        <dbReference type="SAM" id="MobiDB-lite"/>
    </source>
</evidence>
<dbReference type="AlphaFoldDB" id="A0AAV4Y867"/>
<accession>A0AAV4Y867</accession>
<organism evidence="3 4">
    <name type="scientific">Caerostris extrusa</name>
    <name type="common">Bark spider</name>
    <name type="synonym">Caerostris bankana</name>
    <dbReference type="NCBI Taxonomy" id="172846"/>
    <lineage>
        <taxon>Eukaryota</taxon>
        <taxon>Metazoa</taxon>
        <taxon>Ecdysozoa</taxon>
        <taxon>Arthropoda</taxon>
        <taxon>Chelicerata</taxon>
        <taxon>Arachnida</taxon>
        <taxon>Araneae</taxon>
        <taxon>Araneomorphae</taxon>
        <taxon>Entelegynae</taxon>
        <taxon>Araneoidea</taxon>
        <taxon>Araneidae</taxon>
        <taxon>Caerostris</taxon>
    </lineage>
</organism>
<feature type="region of interest" description="Disordered" evidence="1">
    <location>
        <begin position="28"/>
        <end position="62"/>
    </location>
</feature>
<evidence type="ECO:0000313" key="3">
    <source>
        <dbReference type="EMBL" id="GIZ03587.1"/>
    </source>
</evidence>
<feature type="chain" id="PRO_5043842610" evidence="2">
    <location>
        <begin position="29"/>
        <end position="80"/>
    </location>
</feature>
<gene>
    <name evidence="3" type="ORF">CEXT_282321</name>
</gene>
<name>A0AAV4Y867_CAEEX</name>
<feature type="signal peptide" evidence="2">
    <location>
        <begin position="1"/>
        <end position="28"/>
    </location>
</feature>
<proteinExistence type="predicted"/>
<dbReference type="Proteomes" id="UP001054945">
    <property type="component" value="Unassembled WGS sequence"/>
</dbReference>
<evidence type="ECO:0000256" key="2">
    <source>
        <dbReference type="SAM" id="SignalP"/>
    </source>
</evidence>
<keyword evidence="2" id="KW-0732">Signal</keyword>
<protein>
    <submittedName>
        <fullName evidence="3">Uncharacterized protein</fullName>
    </submittedName>
</protein>
<comment type="caution">
    <text evidence="3">The sequence shown here is derived from an EMBL/GenBank/DDBJ whole genome shotgun (WGS) entry which is preliminary data.</text>
</comment>
<reference evidence="3 4" key="1">
    <citation type="submission" date="2021-06" db="EMBL/GenBank/DDBJ databases">
        <title>Caerostris extrusa draft genome.</title>
        <authorList>
            <person name="Kono N."/>
            <person name="Arakawa K."/>
        </authorList>
    </citation>
    <scope>NUCLEOTIDE SEQUENCE [LARGE SCALE GENOMIC DNA]</scope>
</reference>